<dbReference type="AlphaFoldDB" id="A0A2H0NDM5"/>
<protein>
    <recommendedName>
        <fullName evidence="5">Glycosyl transferase family 1 domain-containing protein</fullName>
    </recommendedName>
</protein>
<dbReference type="Pfam" id="PF00534">
    <property type="entry name" value="Glycos_transf_1"/>
    <property type="match status" value="1"/>
</dbReference>
<reference evidence="3 4" key="1">
    <citation type="submission" date="2017-09" db="EMBL/GenBank/DDBJ databases">
        <title>Depth-based differentiation of microbial function through sediment-hosted aquifers and enrichment of novel symbionts in the deep terrestrial subsurface.</title>
        <authorList>
            <person name="Probst A.J."/>
            <person name="Ladd B."/>
            <person name="Jarett J.K."/>
            <person name="Geller-Mcgrath D.E."/>
            <person name="Sieber C.M."/>
            <person name="Emerson J.B."/>
            <person name="Anantharaman K."/>
            <person name="Thomas B.C."/>
            <person name="Malmstrom R."/>
            <person name="Stieglmeier M."/>
            <person name="Klingl A."/>
            <person name="Woyke T."/>
            <person name="Ryan C.M."/>
            <person name="Banfield J.F."/>
        </authorList>
    </citation>
    <scope>NUCLEOTIDE SEQUENCE [LARGE SCALE GENOMIC DNA]</scope>
    <source>
        <strain evidence="3">CG11_big_fil_rev_8_21_14_0_20_36_20</strain>
    </source>
</reference>
<dbReference type="PANTHER" id="PTHR45947">
    <property type="entry name" value="SULFOQUINOVOSYL TRANSFERASE SQD2"/>
    <property type="match status" value="1"/>
</dbReference>
<dbReference type="InterPro" id="IPR050194">
    <property type="entry name" value="Glycosyltransferase_grp1"/>
</dbReference>
<dbReference type="EMBL" id="PCWQ01000007">
    <property type="protein sequence ID" value="PIR06999.1"/>
    <property type="molecule type" value="Genomic_DNA"/>
</dbReference>
<evidence type="ECO:0000313" key="4">
    <source>
        <dbReference type="Proteomes" id="UP000230564"/>
    </source>
</evidence>
<dbReference type="InterPro" id="IPR001296">
    <property type="entry name" value="Glyco_trans_1"/>
</dbReference>
<proteinExistence type="predicted"/>
<gene>
    <name evidence="3" type="ORF">COV55_01065</name>
</gene>
<evidence type="ECO:0000259" key="2">
    <source>
        <dbReference type="Pfam" id="PF13439"/>
    </source>
</evidence>
<dbReference type="Proteomes" id="UP000230564">
    <property type="component" value="Unassembled WGS sequence"/>
</dbReference>
<sequence length="380" mass="43626">MKILIFSIAYYPFVGGAEIAIKEITDRLPENEYHLITNKFDAQWPEQEKIGQVYIYRLGQGKKIDKYLFPFRAVAYAVKLHRRIKFDFAWSMMAFYAGLAALFLKYRIKVSYLLTLQSGDSDEFLRKRTWFWSFLYKRIYRRAKITQAISKFLAKRSRKEGNKGEIVLIPNGVDFNVFKNTLSVEEKEKMKSELGISPDQTVLITTSRLALKNGLDDLIKSMNFLLFKSGIKAKLIILGTGPDEEELKNLAKKLGIADHVLFLGYMEHSQLPKYVEMSDIFIRPSLSEGLGNSFLEAMVLGTPIIGTEVGGIPDFLKDGETGVFCKVRNPVSIGQAVERYVRDKDLYQRIADNGRQLVLEKYSWDSVAAKMKIIFQNMKR</sequence>
<name>A0A2H0NDM5_9BACT</name>
<evidence type="ECO:0000313" key="3">
    <source>
        <dbReference type="EMBL" id="PIR06999.1"/>
    </source>
</evidence>
<dbReference type="PANTHER" id="PTHR45947:SF3">
    <property type="entry name" value="SULFOQUINOVOSYL TRANSFERASE SQD2"/>
    <property type="match status" value="1"/>
</dbReference>
<feature type="domain" description="Glycosyltransferase subfamily 4-like N-terminal" evidence="2">
    <location>
        <begin position="14"/>
        <end position="175"/>
    </location>
</feature>
<evidence type="ECO:0000259" key="1">
    <source>
        <dbReference type="Pfam" id="PF00534"/>
    </source>
</evidence>
<dbReference type="SUPFAM" id="SSF53756">
    <property type="entry name" value="UDP-Glycosyltransferase/glycogen phosphorylase"/>
    <property type="match status" value="1"/>
</dbReference>
<dbReference type="InterPro" id="IPR028098">
    <property type="entry name" value="Glyco_trans_4-like_N"/>
</dbReference>
<feature type="domain" description="Glycosyl transferase family 1" evidence="1">
    <location>
        <begin position="187"/>
        <end position="356"/>
    </location>
</feature>
<comment type="caution">
    <text evidence="3">The sequence shown here is derived from an EMBL/GenBank/DDBJ whole genome shotgun (WGS) entry which is preliminary data.</text>
</comment>
<dbReference type="GO" id="GO:0016757">
    <property type="term" value="F:glycosyltransferase activity"/>
    <property type="evidence" value="ECO:0007669"/>
    <property type="project" value="InterPro"/>
</dbReference>
<dbReference type="Gene3D" id="3.40.50.2000">
    <property type="entry name" value="Glycogen Phosphorylase B"/>
    <property type="match status" value="2"/>
</dbReference>
<dbReference type="Pfam" id="PF13439">
    <property type="entry name" value="Glyco_transf_4"/>
    <property type="match status" value="1"/>
</dbReference>
<organism evidence="3 4">
    <name type="scientific">Candidatus Komeilibacteria bacterium CG11_big_fil_rev_8_21_14_0_20_36_20</name>
    <dbReference type="NCBI Taxonomy" id="1974477"/>
    <lineage>
        <taxon>Bacteria</taxon>
        <taxon>Candidatus Komeiliibacteriota</taxon>
    </lineage>
</organism>
<evidence type="ECO:0008006" key="5">
    <source>
        <dbReference type="Google" id="ProtNLM"/>
    </source>
</evidence>
<accession>A0A2H0NDM5</accession>
<dbReference type="CDD" id="cd03801">
    <property type="entry name" value="GT4_PimA-like"/>
    <property type="match status" value="1"/>
</dbReference>